<dbReference type="PROSITE" id="PS01251">
    <property type="entry name" value="PCNA_1"/>
    <property type="match status" value="1"/>
</dbReference>
<evidence type="ECO:0000256" key="5">
    <source>
        <dbReference type="RuleBase" id="RU003671"/>
    </source>
</evidence>
<dbReference type="GO" id="GO:0006275">
    <property type="term" value="P:regulation of DNA replication"/>
    <property type="evidence" value="ECO:0007669"/>
    <property type="project" value="UniProtKB-UniRule"/>
</dbReference>
<dbReference type="Pfam" id="PF02747">
    <property type="entry name" value="PCNA_C"/>
    <property type="match status" value="1"/>
</dbReference>
<dbReference type="AlphaFoldDB" id="A0A284VLG0"/>
<comment type="similarity">
    <text evidence="1 4 5">Belongs to the PCNA family.</text>
</comment>
<dbReference type="InterPro" id="IPR022659">
    <property type="entry name" value="Pr_cel_nuc_antig_CS"/>
</dbReference>
<dbReference type="NCBIfam" id="NF002222">
    <property type="entry name" value="PRK01115.1-5"/>
    <property type="match status" value="1"/>
</dbReference>
<comment type="subunit">
    <text evidence="4">Homotrimer. The subunits circularize to form a toroid; DNA passes through its center. Replication factor C (RFC) is required to load the toroid on the DNA.</text>
</comment>
<feature type="domain" description="Proliferating cell nuclear antigen PCNA C-terminal" evidence="8">
    <location>
        <begin position="122"/>
        <end position="240"/>
    </location>
</feature>
<dbReference type="PANTHER" id="PTHR11352:SF0">
    <property type="entry name" value="PROLIFERATING CELL NUCLEAR ANTIGEN"/>
    <property type="match status" value="1"/>
</dbReference>
<dbReference type="STRING" id="1392998.ANME2D_00211"/>
<gene>
    <name evidence="4 9" type="primary">pcn</name>
    <name evidence="9" type="ORF">MNV_1560006</name>
</gene>
<dbReference type="InterPro" id="IPR022648">
    <property type="entry name" value="Pr_cel_nuc_antig_N"/>
</dbReference>
<dbReference type="PANTHER" id="PTHR11352">
    <property type="entry name" value="PROLIFERATING CELL NUCLEAR ANTIGEN"/>
    <property type="match status" value="1"/>
</dbReference>
<comment type="function">
    <text evidence="4">Sliding clamp subunit that acts as a moving platform for DNA processing. Responsible for tethering the catalytic subunit of DNA polymerase and other proteins to DNA during high-speed replication.</text>
</comment>
<keyword evidence="10" id="KW-1185">Reference proteome</keyword>
<proteinExistence type="inferred from homology"/>
<accession>A0A284VLG0</accession>
<evidence type="ECO:0000256" key="3">
    <source>
        <dbReference type="ARBA" id="ARBA00023125"/>
    </source>
</evidence>
<evidence type="ECO:0000259" key="7">
    <source>
        <dbReference type="Pfam" id="PF00705"/>
    </source>
</evidence>
<dbReference type="InterPro" id="IPR022649">
    <property type="entry name" value="Pr_cel_nuc_antig_C"/>
</dbReference>
<dbReference type="Gene3D" id="3.70.10.10">
    <property type="match status" value="1"/>
</dbReference>
<evidence type="ECO:0000256" key="1">
    <source>
        <dbReference type="ARBA" id="ARBA00010462"/>
    </source>
</evidence>
<organism evidence="9 10">
    <name type="scientific">Candidatus Methanoperedens nitratireducens</name>
    <dbReference type="NCBI Taxonomy" id="1392998"/>
    <lineage>
        <taxon>Archaea</taxon>
        <taxon>Methanobacteriati</taxon>
        <taxon>Methanobacteriota</taxon>
        <taxon>Stenosarchaea group</taxon>
        <taxon>Methanomicrobia</taxon>
        <taxon>Methanosarcinales</taxon>
        <taxon>ANME-2 cluster</taxon>
        <taxon>Candidatus Methanoperedentaceae</taxon>
        <taxon>Candidatus Methanoperedens</taxon>
    </lineage>
</organism>
<dbReference type="Pfam" id="PF00705">
    <property type="entry name" value="PCNA_N"/>
    <property type="match status" value="1"/>
</dbReference>
<name>A0A284VLG0_9EURY</name>
<dbReference type="OrthoDB" id="14749at2157"/>
<reference evidence="10" key="1">
    <citation type="submission" date="2017-06" db="EMBL/GenBank/DDBJ databases">
        <authorList>
            <person name="Cremers G."/>
        </authorList>
    </citation>
    <scope>NUCLEOTIDE SEQUENCE [LARGE SCALE GENOMIC DNA]</scope>
</reference>
<dbReference type="GO" id="GO:0030337">
    <property type="term" value="F:DNA polymerase processivity factor activity"/>
    <property type="evidence" value="ECO:0007669"/>
    <property type="project" value="UniProtKB-UniRule"/>
</dbReference>
<comment type="function">
    <text evidence="6">Sliding clamp subunit. Responsible for tethering the catalytic subunit of DNA polymerase to DNA during high-speed replication.</text>
</comment>
<dbReference type="SUPFAM" id="SSF55979">
    <property type="entry name" value="DNA clamp"/>
    <property type="match status" value="2"/>
</dbReference>
<dbReference type="InterPro" id="IPR000730">
    <property type="entry name" value="Pr_cel_nuc_antig"/>
</dbReference>
<dbReference type="CDD" id="cd00577">
    <property type="entry name" value="PCNA"/>
    <property type="match status" value="1"/>
</dbReference>
<evidence type="ECO:0000313" key="9">
    <source>
        <dbReference type="EMBL" id="SNQ60053.1"/>
    </source>
</evidence>
<dbReference type="HAMAP" id="MF_00317">
    <property type="entry name" value="DNApol_clamp_arch"/>
    <property type="match status" value="1"/>
</dbReference>
<keyword evidence="3 4" id="KW-0238">DNA-binding</keyword>
<protein>
    <recommendedName>
        <fullName evidence="4">DNA polymerase sliding clamp</fullName>
    </recommendedName>
    <alternativeName>
        <fullName evidence="4">Proliferating cell nuclear antigen homolog</fullName>
        <shortName evidence="4">PCNA</shortName>
    </alternativeName>
</protein>
<evidence type="ECO:0000313" key="10">
    <source>
        <dbReference type="Proteomes" id="UP000218615"/>
    </source>
</evidence>
<sequence length="245" mass="27014">MFKAVIGAEKLKDTIESISTLVDEARFKLTADGVSVRAVDPANVAMVSLDLAKDAFDSFEATEGELGIDLTKLNGILEMADKNDNIELSLDETAHKLVIRMRELSYTMSLLDPSSIRKEPKVPALDLPAHIVIRGEDLKRAVRAAEKVSDYMSMGVRGEVFFMEAEGDTDNVQLEMTKDQLIDLKPGEAKSLFSLDYLTDISKIAGKTGEVSIDIGKDYPLKVRFKIAQNHGDVSYMLAPRVESE</sequence>
<dbReference type="GO" id="GO:0006272">
    <property type="term" value="P:leading strand elongation"/>
    <property type="evidence" value="ECO:0007669"/>
    <property type="project" value="TreeGrafter"/>
</dbReference>
<dbReference type="EMBL" id="FZMP01000064">
    <property type="protein sequence ID" value="SNQ60053.1"/>
    <property type="molecule type" value="Genomic_DNA"/>
</dbReference>
<dbReference type="GO" id="GO:0003677">
    <property type="term" value="F:DNA binding"/>
    <property type="evidence" value="ECO:0007669"/>
    <property type="project" value="UniProtKB-UniRule"/>
</dbReference>
<dbReference type="InterPro" id="IPR046938">
    <property type="entry name" value="DNA_clamp_sf"/>
</dbReference>
<evidence type="ECO:0000256" key="4">
    <source>
        <dbReference type="HAMAP-Rule" id="MF_00317"/>
    </source>
</evidence>
<dbReference type="Proteomes" id="UP000218615">
    <property type="component" value="Unassembled WGS sequence"/>
</dbReference>
<keyword evidence="2 4" id="KW-0235">DNA replication</keyword>
<evidence type="ECO:0000259" key="8">
    <source>
        <dbReference type="Pfam" id="PF02747"/>
    </source>
</evidence>
<dbReference type="RefSeq" id="WP_096204325.1">
    <property type="nucleotide sequence ID" value="NZ_FZMP01000064.1"/>
</dbReference>
<dbReference type="PRINTS" id="PR00339">
    <property type="entry name" value="PCNACYCLIN"/>
</dbReference>
<evidence type="ECO:0000256" key="2">
    <source>
        <dbReference type="ARBA" id="ARBA00022705"/>
    </source>
</evidence>
<evidence type="ECO:0000256" key="6">
    <source>
        <dbReference type="RuleBase" id="RU003673"/>
    </source>
</evidence>
<feature type="domain" description="Proliferating cell nuclear antigen PCNA N-terminal" evidence="7">
    <location>
        <begin position="8"/>
        <end position="99"/>
    </location>
</feature>